<comment type="function">
    <text evidence="5">One of the primary rRNA binding proteins, this protein initially binds near the 5'-end of the 23S rRNA. It is important during the early stages of 50S assembly. It makes multiple contacts with different domains of the 23S rRNA in the assembled 50S subunit and ribosome.</text>
</comment>
<dbReference type="AlphaFoldDB" id="A0A936F0B9"/>
<dbReference type="HAMAP" id="MF_01328_B">
    <property type="entry name" value="Ribosomal_uL4_B"/>
    <property type="match status" value="1"/>
</dbReference>
<dbReference type="Pfam" id="PF00573">
    <property type="entry name" value="Ribosomal_L4"/>
    <property type="match status" value="1"/>
</dbReference>
<dbReference type="PANTHER" id="PTHR10746:SF6">
    <property type="entry name" value="LARGE RIBOSOMAL SUBUNIT PROTEIN UL4M"/>
    <property type="match status" value="1"/>
</dbReference>
<comment type="function">
    <text evidence="5">Forms part of the polypeptide exit tunnel.</text>
</comment>
<proteinExistence type="inferred from homology"/>
<dbReference type="EMBL" id="JADKCH010000002">
    <property type="protein sequence ID" value="MBK8571829.1"/>
    <property type="molecule type" value="Genomic_DNA"/>
</dbReference>
<dbReference type="InterPro" id="IPR002136">
    <property type="entry name" value="Ribosomal_uL4"/>
</dbReference>
<evidence type="ECO:0000256" key="2">
    <source>
        <dbReference type="ARBA" id="ARBA00022980"/>
    </source>
</evidence>
<protein>
    <recommendedName>
        <fullName evidence="4 5">Large ribosomal subunit protein uL4</fullName>
    </recommendedName>
</protein>
<evidence type="ECO:0000256" key="1">
    <source>
        <dbReference type="ARBA" id="ARBA00010528"/>
    </source>
</evidence>
<dbReference type="SUPFAM" id="SSF52166">
    <property type="entry name" value="Ribosomal protein L4"/>
    <property type="match status" value="1"/>
</dbReference>
<evidence type="ECO:0000256" key="5">
    <source>
        <dbReference type="HAMAP-Rule" id="MF_01328"/>
    </source>
</evidence>
<sequence>MAAFQHPVVNLENKPAGTVDLLPEVFKLEDLNQHLIWEAVRHFLAKRRAGTAKTKDKWEVSGSGKKLWKQKGTGRARVGSIRSPLWKGGGTTHGPHPRSYDYAFPKKARRAALRNALSAKLASGQILVVENWDVASHKTKTLIQTLGKLGVTGSALLVGTEASEKLTLAAGNNPKLQTVESLGVNVYELLKYDQVIFSKEAVLALQEVVKP</sequence>
<dbReference type="GO" id="GO:0019843">
    <property type="term" value="F:rRNA binding"/>
    <property type="evidence" value="ECO:0007669"/>
    <property type="project" value="UniProtKB-UniRule"/>
</dbReference>
<evidence type="ECO:0000256" key="6">
    <source>
        <dbReference type="SAM" id="MobiDB-lite"/>
    </source>
</evidence>
<evidence type="ECO:0000256" key="4">
    <source>
        <dbReference type="ARBA" id="ARBA00035244"/>
    </source>
</evidence>
<dbReference type="Gene3D" id="3.40.1370.10">
    <property type="match status" value="1"/>
</dbReference>
<dbReference type="Proteomes" id="UP000709959">
    <property type="component" value="Unassembled WGS sequence"/>
</dbReference>
<evidence type="ECO:0000256" key="3">
    <source>
        <dbReference type="ARBA" id="ARBA00023274"/>
    </source>
</evidence>
<feature type="region of interest" description="Disordered" evidence="6">
    <location>
        <begin position="80"/>
        <end position="99"/>
    </location>
</feature>
<dbReference type="NCBIfam" id="TIGR03953">
    <property type="entry name" value="rplD_bact"/>
    <property type="match status" value="1"/>
</dbReference>
<name>A0A936F0B9_9BACT</name>
<dbReference type="GO" id="GO:0003735">
    <property type="term" value="F:structural constituent of ribosome"/>
    <property type="evidence" value="ECO:0007669"/>
    <property type="project" value="InterPro"/>
</dbReference>
<keyword evidence="2 5" id="KW-0689">Ribosomal protein</keyword>
<accession>A0A936F0B9</accession>
<dbReference type="PANTHER" id="PTHR10746">
    <property type="entry name" value="50S RIBOSOMAL PROTEIN L4"/>
    <property type="match status" value="1"/>
</dbReference>
<evidence type="ECO:0000313" key="8">
    <source>
        <dbReference type="Proteomes" id="UP000709959"/>
    </source>
</evidence>
<comment type="caution">
    <text evidence="7">The sequence shown here is derived from an EMBL/GenBank/DDBJ whole genome shotgun (WGS) entry which is preliminary data.</text>
</comment>
<evidence type="ECO:0000313" key="7">
    <source>
        <dbReference type="EMBL" id="MBK8571829.1"/>
    </source>
</evidence>
<dbReference type="InterPro" id="IPR013005">
    <property type="entry name" value="Ribosomal_uL4-like"/>
</dbReference>
<gene>
    <name evidence="5 7" type="primary">rplD</name>
    <name evidence="7" type="ORF">IPN91_04100</name>
</gene>
<keyword evidence="5" id="KW-0699">rRNA-binding</keyword>
<keyword evidence="5" id="KW-0694">RNA-binding</keyword>
<dbReference type="GO" id="GO:1990904">
    <property type="term" value="C:ribonucleoprotein complex"/>
    <property type="evidence" value="ECO:0007669"/>
    <property type="project" value="UniProtKB-KW"/>
</dbReference>
<dbReference type="InterPro" id="IPR023574">
    <property type="entry name" value="Ribosomal_uL4_dom_sf"/>
</dbReference>
<reference evidence="7 8" key="1">
    <citation type="submission" date="2020-10" db="EMBL/GenBank/DDBJ databases">
        <title>Connecting structure to function with the recovery of over 1000 high-quality activated sludge metagenome-assembled genomes encoding full-length rRNA genes using long-read sequencing.</title>
        <authorList>
            <person name="Singleton C.M."/>
            <person name="Petriglieri F."/>
            <person name="Kristensen J.M."/>
            <person name="Kirkegaard R.H."/>
            <person name="Michaelsen T.Y."/>
            <person name="Andersen M.H."/>
            <person name="Karst S.M."/>
            <person name="Dueholm M.S."/>
            <person name="Nielsen P.H."/>
            <person name="Albertsen M."/>
        </authorList>
    </citation>
    <scope>NUCLEOTIDE SEQUENCE [LARGE SCALE GENOMIC DNA]</scope>
    <source>
        <strain evidence="7">OdNE_18-Q3-R46-58_MAXAC.008</strain>
    </source>
</reference>
<comment type="subunit">
    <text evidence="5">Part of the 50S ribosomal subunit.</text>
</comment>
<comment type="similarity">
    <text evidence="1 5">Belongs to the universal ribosomal protein uL4 family.</text>
</comment>
<dbReference type="GO" id="GO:0006412">
    <property type="term" value="P:translation"/>
    <property type="evidence" value="ECO:0007669"/>
    <property type="project" value="UniProtKB-UniRule"/>
</dbReference>
<organism evidence="7 8">
    <name type="scientific">Candidatus Geothrix odensensis</name>
    <dbReference type="NCBI Taxonomy" id="2954440"/>
    <lineage>
        <taxon>Bacteria</taxon>
        <taxon>Pseudomonadati</taxon>
        <taxon>Acidobacteriota</taxon>
        <taxon>Holophagae</taxon>
        <taxon>Holophagales</taxon>
        <taxon>Holophagaceae</taxon>
        <taxon>Geothrix</taxon>
    </lineage>
</organism>
<dbReference type="GO" id="GO:0005840">
    <property type="term" value="C:ribosome"/>
    <property type="evidence" value="ECO:0007669"/>
    <property type="project" value="UniProtKB-KW"/>
</dbReference>
<keyword evidence="3 5" id="KW-0687">Ribonucleoprotein</keyword>